<accession>A0A1G7QCA0</accession>
<proteinExistence type="predicted"/>
<feature type="compositionally biased region" description="Acidic residues" evidence="2">
    <location>
        <begin position="80"/>
        <end position="89"/>
    </location>
</feature>
<dbReference type="EMBL" id="FNBK01000012">
    <property type="protein sequence ID" value="SDF95549.1"/>
    <property type="molecule type" value="Genomic_DNA"/>
</dbReference>
<protein>
    <submittedName>
        <fullName evidence="3">Uncharacterized protein</fullName>
    </submittedName>
</protein>
<evidence type="ECO:0000256" key="2">
    <source>
        <dbReference type="SAM" id="MobiDB-lite"/>
    </source>
</evidence>
<evidence type="ECO:0000313" key="3">
    <source>
        <dbReference type="EMBL" id="SDF95549.1"/>
    </source>
</evidence>
<dbReference type="Proteomes" id="UP000199076">
    <property type="component" value="Unassembled WGS sequence"/>
</dbReference>
<feature type="coiled-coil region" evidence="1">
    <location>
        <begin position="8"/>
        <end position="66"/>
    </location>
</feature>
<dbReference type="RefSeq" id="WP_092693841.1">
    <property type="nucleotide sequence ID" value="NZ_FNBK01000012.1"/>
</dbReference>
<reference evidence="4" key="1">
    <citation type="submission" date="2016-10" db="EMBL/GenBank/DDBJ databases">
        <authorList>
            <person name="Varghese N."/>
            <person name="Submissions S."/>
        </authorList>
    </citation>
    <scope>NUCLEOTIDE SEQUENCE [LARGE SCALE GENOMIC DNA]</scope>
    <source>
        <strain evidence="4">IBRC-M 10760</strain>
    </source>
</reference>
<dbReference type="Gene3D" id="1.20.5.190">
    <property type="match status" value="1"/>
</dbReference>
<feature type="region of interest" description="Disordered" evidence="2">
    <location>
        <begin position="80"/>
        <end position="104"/>
    </location>
</feature>
<name>A0A1G7QCA0_9EURY</name>
<feature type="compositionally biased region" description="Low complexity" evidence="2">
    <location>
        <begin position="90"/>
        <end position="104"/>
    </location>
</feature>
<keyword evidence="4" id="KW-1185">Reference proteome</keyword>
<gene>
    <name evidence="3" type="ORF">SAMN05216218_11259</name>
</gene>
<organism evidence="3 4">
    <name type="scientific">Halorientalis regularis</name>
    <dbReference type="NCBI Taxonomy" id="660518"/>
    <lineage>
        <taxon>Archaea</taxon>
        <taxon>Methanobacteriati</taxon>
        <taxon>Methanobacteriota</taxon>
        <taxon>Stenosarchaea group</taxon>
        <taxon>Halobacteria</taxon>
        <taxon>Halobacteriales</taxon>
        <taxon>Haloarculaceae</taxon>
        <taxon>Halorientalis</taxon>
    </lineage>
</organism>
<keyword evidence="1" id="KW-0175">Coiled coil</keyword>
<sequence>MVGLGDTKKKIEKMISAAEELYEKMNQLRAQVDDLRSKVEQTSEQVDAMEHDLDEQRVLIERMAREQGIDVDEVLAEAAIEDADAEDSAETSGAAGGSAAEPED</sequence>
<dbReference type="Pfam" id="PF19111">
    <property type="entry name" value="DUF5798"/>
    <property type="match status" value="1"/>
</dbReference>
<evidence type="ECO:0000256" key="1">
    <source>
        <dbReference type="SAM" id="Coils"/>
    </source>
</evidence>
<dbReference type="InterPro" id="IPR043816">
    <property type="entry name" value="DUF5798"/>
</dbReference>
<dbReference type="OrthoDB" id="204612at2157"/>
<evidence type="ECO:0000313" key="4">
    <source>
        <dbReference type="Proteomes" id="UP000199076"/>
    </source>
</evidence>
<dbReference type="AlphaFoldDB" id="A0A1G7QCA0"/>